<dbReference type="Proteomes" id="UP001515943">
    <property type="component" value="Unassembled WGS sequence"/>
</dbReference>
<evidence type="ECO:0000313" key="1">
    <source>
        <dbReference type="EMBL" id="NKE62809.1"/>
    </source>
</evidence>
<name>A0ABX1FVE0_9PSEU</name>
<comment type="caution">
    <text evidence="1">The sequence shown here is derived from an EMBL/GenBank/DDBJ whole genome shotgun (WGS) entry which is preliminary data.</text>
</comment>
<organism evidence="1 2">
    <name type="scientific">Lentzea indica</name>
    <dbReference type="NCBI Taxonomy" id="2604800"/>
    <lineage>
        <taxon>Bacteria</taxon>
        <taxon>Bacillati</taxon>
        <taxon>Actinomycetota</taxon>
        <taxon>Actinomycetes</taxon>
        <taxon>Pseudonocardiales</taxon>
        <taxon>Pseudonocardiaceae</taxon>
        <taxon>Lentzea</taxon>
    </lineage>
</organism>
<reference evidence="1 2" key="1">
    <citation type="submission" date="2019-08" db="EMBL/GenBank/DDBJ databases">
        <title>Lentzea from Indian Himalayas.</title>
        <authorList>
            <person name="Mandal S."/>
            <person name="Mallick Gupta A."/>
            <person name="Maiti P.K."/>
            <person name="Sarkar J."/>
            <person name="Mandal S."/>
        </authorList>
    </citation>
    <scope>NUCLEOTIDE SEQUENCE [LARGE SCALE GENOMIC DNA]</scope>
    <source>
        <strain evidence="1 2">PSKA42</strain>
    </source>
</reference>
<protein>
    <submittedName>
        <fullName evidence="1">Uncharacterized protein</fullName>
    </submittedName>
</protein>
<dbReference type="RefSeq" id="WP_167979419.1">
    <property type="nucleotide sequence ID" value="NZ_VSRL01000286.1"/>
</dbReference>
<sequence length="60" mass="6631">MELRFPRVFDDLSHLQAISAYGLLASVGKRPDGRAVPNIAYLQGLLHGVILLNDDDELLI</sequence>
<proteinExistence type="predicted"/>
<accession>A0ABX1FVE0</accession>
<evidence type="ECO:0000313" key="2">
    <source>
        <dbReference type="Proteomes" id="UP001515943"/>
    </source>
</evidence>
<keyword evidence="2" id="KW-1185">Reference proteome</keyword>
<gene>
    <name evidence="1" type="ORF">FXN61_41245</name>
</gene>
<dbReference type="EMBL" id="VSRL01000286">
    <property type="protein sequence ID" value="NKE62809.1"/>
    <property type="molecule type" value="Genomic_DNA"/>
</dbReference>